<name>A2CDH9_PROM3</name>
<accession>A2CDH9</accession>
<evidence type="ECO:0000313" key="1">
    <source>
        <dbReference type="EMBL" id="ABM79539.1"/>
    </source>
</evidence>
<dbReference type="EMBL" id="CP000554">
    <property type="protein sequence ID" value="ABM79539.1"/>
    <property type="molecule type" value="Genomic_DNA"/>
</dbReference>
<dbReference type="AlphaFoldDB" id="A2CDH9"/>
<protein>
    <submittedName>
        <fullName evidence="1">Uncharacterized protein</fullName>
    </submittedName>
</protein>
<sequence length="82" mass="9332">MVESNLYGLTLISQEVFPCKSGSLFHACLRARCSHCHGLQQLRHLIQYIQEHDVHYDAKHSTEAPSTGRKRLKAALGNDWMP</sequence>
<organism evidence="1 2">
    <name type="scientific">Prochlorococcus marinus (strain MIT 9303)</name>
    <dbReference type="NCBI Taxonomy" id="59922"/>
    <lineage>
        <taxon>Bacteria</taxon>
        <taxon>Bacillati</taxon>
        <taxon>Cyanobacteriota</taxon>
        <taxon>Cyanophyceae</taxon>
        <taxon>Synechococcales</taxon>
        <taxon>Prochlorococcaceae</taxon>
        <taxon>Prochlorococcus</taxon>
    </lineage>
</organism>
<gene>
    <name evidence="1" type="ordered locus">P9303_28091</name>
</gene>
<reference evidence="1 2" key="1">
    <citation type="journal article" date="2007" name="PLoS Genet.">
        <title>Patterns and implications of gene gain and loss in the evolution of Prochlorococcus.</title>
        <authorList>
            <person name="Kettler G.C."/>
            <person name="Martiny A.C."/>
            <person name="Huang K."/>
            <person name="Zucker J."/>
            <person name="Coleman M.L."/>
            <person name="Rodrigue S."/>
            <person name="Chen F."/>
            <person name="Lapidus A."/>
            <person name="Ferriera S."/>
            <person name="Johnson J."/>
            <person name="Steglich C."/>
            <person name="Church G.M."/>
            <person name="Richardson P."/>
            <person name="Chisholm S.W."/>
        </authorList>
    </citation>
    <scope>NUCLEOTIDE SEQUENCE [LARGE SCALE GENOMIC DNA]</scope>
    <source>
        <strain evidence="1 2">MIT 9303</strain>
    </source>
</reference>
<dbReference type="Proteomes" id="UP000002274">
    <property type="component" value="Chromosome"/>
</dbReference>
<proteinExistence type="predicted"/>
<dbReference type="HOGENOM" id="CLU_2555541_0_0_3"/>
<dbReference type="KEGG" id="pmf:P9303_28091"/>
<evidence type="ECO:0000313" key="2">
    <source>
        <dbReference type="Proteomes" id="UP000002274"/>
    </source>
</evidence>